<organism evidence="3">
    <name type="scientific">Rhodosorus marinus</name>
    <dbReference type="NCBI Taxonomy" id="101924"/>
    <lineage>
        <taxon>Eukaryota</taxon>
        <taxon>Rhodophyta</taxon>
        <taxon>Stylonematophyceae</taxon>
        <taxon>Stylonematales</taxon>
        <taxon>Stylonemataceae</taxon>
        <taxon>Rhodosorus</taxon>
    </lineage>
</organism>
<feature type="region of interest" description="Disordered" evidence="1">
    <location>
        <begin position="53"/>
        <end position="86"/>
    </location>
</feature>
<keyword evidence="2" id="KW-0812">Transmembrane</keyword>
<name>A0A7S3ECR1_9RHOD</name>
<sequence length="156" mass="17488">MACFVGSGFGYGSVSKRRRVLKCGRIRMAGNDMDDQQLNAELQRRVKELFGSSRRESVNGAADRKEGEYSFEPQNSRDPLRAPSRGSRQDALFTLTSIAVMSVIAGILFTFLFESGYIHDASQDRPYYNMPTYGTTSYIEPVELLTKEFGAMEKGE</sequence>
<evidence type="ECO:0000313" key="3">
    <source>
        <dbReference type="EMBL" id="CAE0043546.1"/>
    </source>
</evidence>
<gene>
    <name evidence="3" type="ORF">RMAR00112_LOCUS11519</name>
</gene>
<accession>A0A7S3ECR1</accession>
<evidence type="ECO:0000256" key="1">
    <source>
        <dbReference type="SAM" id="MobiDB-lite"/>
    </source>
</evidence>
<feature type="compositionally biased region" description="Basic and acidic residues" evidence="1">
    <location>
        <begin position="53"/>
        <end position="68"/>
    </location>
</feature>
<keyword evidence="2" id="KW-0472">Membrane</keyword>
<reference evidence="3" key="1">
    <citation type="submission" date="2021-01" db="EMBL/GenBank/DDBJ databases">
        <authorList>
            <person name="Corre E."/>
            <person name="Pelletier E."/>
            <person name="Niang G."/>
            <person name="Scheremetjew M."/>
            <person name="Finn R."/>
            <person name="Kale V."/>
            <person name="Holt S."/>
            <person name="Cochrane G."/>
            <person name="Meng A."/>
            <person name="Brown T."/>
            <person name="Cohen L."/>
        </authorList>
    </citation>
    <scope>NUCLEOTIDE SEQUENCE</scope>
    <source>
        <strain evidence="3">CCMP 769</strain>
    </source>
</reference>
<protein>
    <submittedName>
        <fullName evidence="3">Uncharacterized protein</fullName>
    </submittedName>
</protein>
<dbReference type="AlphaFoldDB" id="A0A7S3ECR1"/>
<evidence type="ECO:0000256" key="2">
    <source>
        <dbReference type="SAM" id="Phobius"/>
    </source>
</evidence>
<dbReference type="EMBL" id="HBHW01014906">
    <property type="protein sequence ID" value="CAE0043546.1"/>
    <property type="molecule type" value="Transcribed_RNA"/>
</dbReference>
<keyword evidence="2" id="KW-1133">Transmembrane helix</keyword>
<feature type="transmembrane region" description="Helical" evidence="2">
    <location>
        <begin position="91"/>
        <end position="113"/>
    </location>
</feature>
<proteinExistence type="predicted"/>